<sequence length="279" mass="29316">MTPTVAGALAEARRRGVDRLDVQLLLSALLGRPRAWLIAHDDTPLDAAQVARLQAAFDARLDGVPLAYLTGEQVFCGLTLAVGPGVLVPRPETEGLVEWVRSCLHDRADAAVADLGTGSGAIALAIKATCPAARVTAVERSPQALAIARDNGRRLQLDVDWRHGDWWQPLVGQQFDVVVANPPYVADGDPHLVALHHEPASALVAGADGLDDLRDIVATAPAHLRPGGWLLLEHGHDQGAATRGLLAAAGFVCVCTRPDLAGLDRCSGGQMPELGVETA</sequence>
<dbReference type="NCBIfam" id="TIGR00536">
    <property type="entry name" value="hemK_fam"/>
    <property type="match status" value="1"/>
</dbReference>
<dbReference type="HAMAP" id="MF_02126">
    <property type="entry name" value="RF_methyltr_PrmC"/>
    <property type="match status" value="1"/>
</dbReference>
<evidence type="ECO:0000313" key="8">
    <source>
        <dbReference type="EMBL" id="RVT52137.1"/>
    </source>
</evidence>
<comment type="similarity">
    <text evidence="5">Belongs to the protein N5-glutamine methyltransferase family. PrmC subfamily.</text>
</comment>
<evidence type="ECO:0000256" key="4">
    <source>
        <dbReference type="ARBA" id="ARBA00048391"/>
    </source>
</evidence>
<dbReference type="FunFam" id="3.40.50.150:FF:000053">
    <property type="entry name" value="Release factor glutamine methyltransferase"/>
    <property type="match status" value="1"/>
</dbReference>
<dbReference type="InterPro" id="IPR050320">
    <property type="entry name" value="N5-glutamine_MTase"/>
</dbReference>
<keyword evidence="1 5" id="KW-0489">Methyltransferase</keyword>
<feature type="domain" description="Release factor glutamine methyltransferase N-terminal" evidence="7">
    <location>
        <begin position="11"/>
        <end position="71"/>
    </location>
</feature>
<organism evidence="8 9">
    <name type="scientific">Rubrivivax albus</name>
    <dbReference type="NCBI Taxonomy" id="2499835"/>
    <lineage>
        <taxon>Bacteria</taxon>
        <taxon>Pseudomonadati</taxon>
        <taxon>Pseudomonadota</taxon>
        <taxon>Betaproteobacteria</taxon>
        <taxon>Burkholderiales</taxon>
        <taxon>Sphaerotilaceae</taxon>
        <taxon>Rubrivivax</taxon>
    </lineage>
</organism>
<dbReference type="Gene3D" id="1.10.8.10">
    <property type="entry name" value="DNA helicase RuvA subunit, C-terminal domain"/>
    <property type="match status" value="1"/>
</dbReference>
<evidence type="ECO:0000259" key="6">
    <source>
        <dbReference type="Pfam" id="PF05175"/>
    </source>
</evidence>
<dbReference type="Pfam" id="PF17827">
    <property type="entry name" value="PrmC_N"/>
    <property type="match status" value="1"/>
</dbReference>
<dbReference type="Pfam" id="PF05175">
    <property type="entry name" value="MTS"/>
    <property type="match status" value="1"/>
</dbReference>
<name>A0A3S2TN67_9BURK</name>
<dbReference type="CDD" id="cd02440">
    <property type="entry name" value="AdoMet_MTases"/>
    <property type="match status" value="1"/>
</dbReference>
<dbReference type="PANTHER" id="PTHR18895">
    <property type="entry name" value="HEMK METHYLTRANSFERASE"/>
    <property type="match status" value="1"/>
</dbReference>
<dbReference type="RefSeq" id="WP_128197077.1">
    <property type="nucleotide sequence ID" value="NZ_SACT01000002.1"/>
</dbReference>
<dbReference type="AlphaFoldDB" id="A0A3S2TN67"/>
<dbReference type="GO" id="GO:0032259">
    <property type="term" value="P:methylation"/>
    <property type="evidence" value="ECO:0007669"/>
    <property type="project" value="UniProtKB-KW"/>
</dbReference>
<keyword evidence="9" id="KW-1185">Reference proteome</keyword>
<dbReference type="InterPro" id="IPR019874">
    <property type="entry name" value="RF_methyltr_PrmC"/>
</dbReference>
<feature type="binding site" evidence="5">
    <location>
        <begin position="181"/>
        <end position="184"/>
    </location>
    <ligand>
        <name>substrate</name>
    </ligand>
</feature>
<proteinExistence type="inferred from homology"/>
<evidence type="ECO:0000313" key="9">
    <source>
        <dbReference type="Proteomes" id="UP000288178"/>
    </source>
</evidence>
<comment type="function">
    <text evidence="5">Methylates the class 1 translation termination release factors RF1/PrfA and RF2/PrfB on the glutamine residue of the universally conserved GGQ motif.</text>
</comment>
<evidence type="ECO:0000256" key="5">
    <source>
        <dbReference type="HAMAP-Rule" id="MF_02126"/>
    </source>
</evidence>
<feature type="binding site" evidence="5">
    <location>
        <position position="139"/>
    </location>
    <ligand>
        <name>S-adenosyl-L-methionine</name>
        <dbReference type="ChEBI" id="CHEBI:59789"/>
    </ligand>
</feature>
<dbReference type="InterPro" id="IPR004556">
    <property type="entry name" value="HemK-like"/>
</dbReference>
<feature type="binding site" evidence="5">
    <location>
        <position position="166"/>
    </location>
    <ligand>
        <name>S-adenosyl-L-methionine</name>
        <dbReference type="ChEBI" id="CHEBI:59789"/>
    </ligand>
</feature>
<keyword evidence="2 5" id="KW-0808">Transferase</keyword>
<evidence type="ECO:0000259" key="7">
    <source>
        <dbReference type="Pfam" id="PF17827"/>
    </source>
</evidence>
<feature type="binding site" evidence="5">
    <location>
        <begin position="116"/>
        <end position="120"/>
    </location>
    <ligand>
        <name>S-adenosyl-L-methionine</name>
        <dbReference type="ChEBI" id="CHEBI:59789"/>
    </ligand>
</feature>
<comment type="caution">
    <text evidence="8">The sequence shown here is derived from an EMBL/GenBank/DDBJ whole genome shotgun (WGS) entry which is preliminary data.</text>
</comment>
<evidence type="ECO:0000256" key="1">
    <source>
        <dbReference type="ARBA" id="ARBA00022603"/>
    </source>
</evidence>
<dbReference type="GO" id="GO:0102559">
    <property type="term" value="F:peptide chain release factor N(5)-glutamine methyltransferase activity"/>
    <property type="evidence" value="ECO:0007669"/>
    <property type="project" value="UniProtKB-EC"/>
</dbReference>
<dbReference type="InterPro" id="IPR007848">
    <property type="entry name" value="Small_mtfrase_dom"/>
</dbReference>
<dbReference type="EMBL" id="SACT01000002">
    <property type="protein sequence ID" value="RVT52137.1"/>
    <property type="molecule type" value="Genomic_DNA"/>
</dbReference>
<dbReference type="InterPro" id="IPR002052">
    <property type="entry name" value="DNA_methylase_N6_adenine_CS"/>
</dbReference>
<dbReference type="EC" id="2.1.1.297" evidence="5"/>
<gene>
    <name evidence="5 8" type="primary">prmC</name>
    <name evidence="8" type="ORF">ENE75_06630</name>
</gene>
<dbReference type="InterPro" id="IPR040758">
    <property type="entry name" value="PrmC_N"/>
</dbReference>
<protein>
    <recommendedName>
        <fullName evidence="5">Release factor glutamine methyltransferase</fullName>
        <shortName evidence="5">RF MTase</shortName>
        <ecNumber evidence="5">2.1.1.297</ecNumber>
    </recommendedName>
    <alternativeName>
        <fullName evidence="5">N5-glutamine methyltransferase PrmC</fullName>
    </alternativeName>
    <alternativeName>
        <fullName evidence="5">Protein-(glutamine-N5) MTase PrmC</fullName>
    </alternativeName>
    <alternativeName>
        <fullName evidence="5">Protein-glutamine N-methyltransferase PrmC</fullName>
    </alternativeName>
</protein>
<evidence type="ECO:0000256" key="3">
    <source>
        <dbReference type="ARBA" id="ARBA00022691"/>
    </source>
</evidence>
<accession>A0A3S2TN67</accession>
<keyword evidence="3 5" id="KW-0949">S-adenosyl-L-methionine</keyword>
<reference evidence="8 9" key="1">
    <citation type="submission" date="2019-01" db="EMBL/GenBank/DDBJ databases">
        <authorList>
            <person name="Chen W.-M."/>
        </authorList>
    </citation>
    <scope>NUCLEOTIDE SEQUENCE [LARGE SCALE GENOMIC DNA]</scope>
    <source>
        <strain evidence="8 9">ICH-3</strain>
    </source>
</reference>
<dbReference type="GO" id="GO:0003676">
    <property type="term" value="F:nucleic acid binding"/>
    <property type="evidence" value="ECO:0007669"/>
    <property type="project" value="InterPro"/>
</dbReference>
<dbReference type="InterPro" id="IPR029063">
    <property type="entry name" value="SAM-dependent_MTases_sf"/>
</dbReference>
<evidence type="ECO:0000256" key="2">
    <source>
        <dbReference type="ARBA" id="ARBA00022679"/>
    </source>
</evidence>
<feature type="domain" description="Methyltransferase small" evidence="6">
    <location>
        <begin position="102"/>
        <end position="191"/>
    </location>
</feature>
<dbReference type="PROSITE" id="PS00092">
    <property type="entry name" value="N6_MTASE"/>
    <property type="match status" value="1"/>
</dbReference>
<comment type="catalytic activity">
    <reaction evidence="4 5">
        <text>L-glutaminyl-[peptide chain release factor] + S-adenosyl-L-methionine = N(5)-methyl-L-glutaminyl-[peptide chain release factor] + S-adenosyl-L-homocysteine + H(+)</text>
        <dbReference type="Rhea" id="RHEA:42896"/>
        <dbReference type="Rhea" id="RHEA-COMP:10271"/>
        <dbReference type="Rhea" id="RHEA-COMP:10272"/>
        <dbReference type="ChEBI" id="CHEBI:15378"/>
        <dbReference type="ChEBI" id="CHEBI:30011"/>
        <dbReference type="ChEBI" id="CHEBI:57856"/>
        <dbReference type="ChEBI" id="CHEBI:59789"/>
        <dbReference type="ChEBI" id="CHEBI:61891"/>
        <dbReference type="EC" id="2.1.1.297"/>
    </reaction>
</comment>
<dbReference type="OrthoDB" id="9800643at2"/>
<dbReference type="Proteomes" id="UP000288178">
    <property type="component" value="Unassembled WGS sequence"/>
</dbReference>
<dbReference type="NCBIfam" id="TIGR03534">
    <property type="entry name" value="RF_mod_PrmC"/>
    <property type="match status" value="1"/>
</dbReference>
<dbReference type="Gene3D" id="3.40.50.150">
    <property type="entry name" value="Vaccinia Virus protein VP39"/>
    <property type="match status" value="1"/>
</dbReference>
<dbReference type="SUPFAM" id="SSF53335">
    <property type="entry name" value="S-adenosyl-L-methionine-dependent methyltransferases"/>
    <property type="match status" value="1"/>
</dbReference>
<feature type="binding site" evidence="5">
    <location>
        <position position="181"/>
    </location>
    <ligand>
        <name>S-adenosyl-L-methionine</name>
        <dbReference type="ChEBI" id="CHEBI:59789"/>
    </ligand>
</feature>
<dbReference type="PANTHER" id="PTHR18895:SF74">
    <property type="entry name" value="MTRF1L RELEASE FACTOR GLUTAMINE METHYLTRANSFERASE"/>
    <property type="match status" value="1"/>
</dbReference>